<dbReference type="InterPro" id="IPR024450">
    <property type="entry name" value="DUF3874"/>
</dbReference>
<dbReference type="Pfam" id="PF08800">
    <property type="entry name" value="BT4734-like_N"/>
    <property type="match status" value="1"/>
</dbReference>
<feature type="domain" description="Primase C-terminal 1" evidence="2">
    <location>
        <begin position="228"/>
        <end position="289"/>
    </location>
</feature>
<dbReference type="AlphaFoldDB" id="A0A5C6KIP6"/>
<proteinExistence type="predicted"/>
<dbReference type="PANTHER" id="PTHR34985:SF1">
    <property type="entry name" value="SLR0554 PROTEIN"/>
    <property type="match status" value="1"/>
</dbReference>
<dbReference type="InterPro" id="IPR007936">
    <property type="entry name" value="VapE-like_dom"/>
</dbReference>
<evidence type="ECO:0000259" key="2">
    <source>
        <dbReference type="SMART" id="SM00942"/>
    </source>
</evidence>
<dbReference type="Pfam" id="PF05272">
    <property type="entry name" value="VapE-like_dom"/>
    <property type="match status" value="1"/>
</dbReference>
<accession>A0A5C6KIP6</accession>
<organism evidence="3 4">
    <name type="scientific">Parabacteroides distasonis</name>
    <dbReference type="NCBI Taxonomy" id="823"/>
    <lineage>
        <taxon>Bacteria</taxon>
        <taxon>Pseudomonadati</taxon>
        <taxon>Bacteroidota</taxon>
        <taxon>Bacteroidia</taxon>
        <taxon>Bacteroidales</taxon>
        <taxon>Tannerellaceae</taxon>
        <taxon>Parabacteroides</taxon>
    </lineage>
</organism>
<sequence length="723" mass="81536">MINTSLFALFGRYKGDASLAGVLENIQRGTYKQFIDETREALASGDKELAAKLKKKLPAFTPQATYSGKRLDPHITRYNQLVVLDIDHVGERELERITPLATEAPYTVAYFRSPSGDGAKLIAYAATDETATPGNHRRVYEAMSRWYAARLGVELDTSGSDIGRLCFVSDDPALYLSPAYRPWLEGTGELPEGLAPLPLTWKEEVSETAPGAKERKVASPLEKARRTAERKGAYAEGNRNNFIFVMAARANRLGVKRAEMEAYAATAFADLPAEERLAAIESAYSHVEEHAAETSAATSRKKGGGPLDVVAVENYISERFLTRKNAVRGYVEVASKKKRNGQKPVFKPVTDYWVNSLWRSLLKDGHYCSHNDIRAILMSDFSETFHPFRSYFEGLAPWDGVTDWIGQLADTVGTTRPAFWRGCLKRWLIAQVAGSMELGVENHTILLLAGGQGLGKTSWLRNLVPPELRDYLFTGNVNPYSKGFPQMMVDCLLIVIDEMSGQSYADLNRLKALTSTGVIYLRRPYGHYAETQIRHASFAATVNDLQSLPDDNESRRFLCFEATRIDYQSPVQHADIYAQALALFRRGEKYWFSGEDIRKINENNETFRQRSPEEELFFTYFRKPERFDTPQYLTASDIMTKLSVFTRITPTRSNIVTLSKVLKKHGFKLTTIRGKRLFEVVEITPEQVKDNFLSTPEEKGTKKEDEKNHTDNQNNTANPKLPF</sequence>
<gene>
    <name evidence="3" type="ORF">FSA05_09520</name>
</gene>
<protein>
    <submittedName>
        <fullName evidence="3">Virulence protein E</fullName>
    </submittedName>
</protein>
<evidence type="ECO:0000256" key="1">
    <source>
        <dbReference type="SAM" id="MobiDB-lite"/>
    </source>
</evidence>
<feature type="compositionally biased region" description="Basic and acidic residues" evidence="1">
    <location>
        <begin position="696"/>
        <end position="710"/>
    </location>
</feature>
<feature type="compositionally biased region" description="Polar residues" evidence="1">
    <location>
        <begin position="711"/>
        <end position="723"/>
    </location>
</feature>
<feature type="region of interest" description="Disordered" evidence="1">
    <location>
        <begin position="691"/>
        <end position="723"/>
    </location>
</feature>
<reference evidence="3 4" key="1">
    <citation type="submission" date="2019-07" db="EMBL/GenBank/DDBJ databases">
        <title>Genome sequencing of Parabacteroides distasonis iSURF_7.</title>
        <authorList>
            <person name="Degefu H.N."/>
            <person name="Ruoff K.L."/>
            <person name="Price C.E."/>
            <person name="Valls R.A."/>
            <person name="O'Toole G.A."/>
        </authorList>
    </citation>
    <scope>NUCLEOTIDE SEQUENCE [LARGE SCALE GENOMIC DNA]</scope>
    <source>
        <strain evidence="3 4">CFPLTA003_1B</strain>
    </source>
</reference>
<dbReference type="InterPro" id="IPR014907">
    <property type="entry name" value="BT4734-like_N"/>
</dbReference>
<dbReference type="SMART" id="SM00942">
    <property type="entry name" value="PriCT_1"/>
    <property type="match status" value="1"/>
</dbReference>
<evidence type="ECO:0000313" key="3">
    <source>
        <dbReference type="EMBL" id="TWV62319.1"/>
    </source>
</evidence>
<dbReference type="Proteomes" id="UP000315827">
    <property type="component" value="Unassembled WGS sequence"/>
</dbReference>
<evidence type="ECO:0000313" key="4">
    <source>
        <dbReference type="Proteomes" id="UP000315827"/>
    </source>
</evidence>
<comment type="caution">
    <text evidence="3">The sequence shown here is derived from an EMBL/GenBank/DDBJ whole genome shotgun (WGS) entry which is preliminary data.</text>
</comment>
<dbReference type="PANTHER" id="PTHR34985">
    <property type="entry name" value="SLR0554 PROTEIN"/>
    <property type="match status" value="1"/>
</dbReference>
<dbReference type="RefSeq" id="WP_146375418.1">
    <property type="nucleotide sequence ID" value="NZ_VOHW01000004.1"/>
</dbReference>
<name>A0A5C6KIP6_PARDI</name>
<dbReference type="Pfam" id="PF12990">
    <property type="entry name" value="DUF3874"/>
    <property type="match status" value="1"/>
</dbReference>
<dbReference type="InterPro" id="IPR014820">
    <property type="entry name" value="PriCT_1"/>
</dbReference>
<dbReference type="EMBL" id="VOHW01000004">
    <property type="protein sequence ID" value="TWV62319.1"/>
    <property type="molecule type" value="Genomic_DNA"/>
</dbReference>